<keyword evidence="4 5" id="KW-0949">S-adenosyl-L-methionine</keyword>
<dbReference type="PANTHER" id="PTHR12843">
    <property type="entry name" value="PROTEIN-LYSINE N-METHYLTRANSFERASE METTL10"/>
    <property type="match status" value="1"/>
</dbReference>
<evidence type="ECO:0000256" key="4">
    <source>
        <dbReference type="ARBA" id="ARBA00022691"/>
    </source>
</evidence>
<evidence type="ECO:0000313" key="8">
    <source>
        <dbReference type="Proteomes" id="UP001152747"/>
    </source>
</evidence>
<comment type="subcellular location">
    <subcellularLocation>
        <location evidence="5">Cytoplasm</location>
    </subcellularLocation>
</comment>
<dbReference type="Gene3D" id="3.40.50.150">
    <property type="entry name" value="Vaccinia Virus protein VP39"/>
    <property type="match status" value="1"/>
</dbReference>
<dbReference type="Pfam" id="PF13847">
    <property type="entry name" value="Methyltransf_31"/>
    <property type="match status" value="1"/>
</dbReference>
<dbReference type="GO" id="GO:0032259">
    <property type="term" value="P:methylation"/>
    <property type="evidence" value="ECO:0007669"/>
    <property type="project" value="UniProtKB-KW"/>
</dbReference>
<dbReference type="InterPro" id="IPR029063">
    <property type="entry name" value="SAM-dependent_MTases_sf"/>
</dbReference>
<comment type="similarity">
    <text evidence="5">Belongs to the class I-like SAM-binding methyltransferase superfamily. EFM4 family.</text>
</comment>
<dbReference type="OrthoDB" id="540004at2759"/>
<dbReference type="SUPFAM" id="SSF53335">
    <property type="entry name" value="S-adenosyl-L-methionine-dependent methyltransferases"/>
    <property type="match status" value="1"/>
</dbReference>
<evidence type="ECO:0000313" key="7">
    <source>
        <dbReference type="EMBL" id="CAI5449701.1"/>
    </source>
</evidence>
<dbReference type="GO" id="GO:0005737">
    <property type="term" value="C:cytoplasm"/>
    <property type="evidence" value="ECO:0007669"/>
    <property type="project" value="UniProtKB-SubCell"/>
</dbReference>
<keyword evidence="1 5" id="KW-0963">Cytoplasm</keyword>
<keyword evidence="8" id="KW-1185">Reference proteome</keyword>
<dbReference type="HAMAP" id="MF_03188">
    <property type="entry name" value="Methyltr_EFM4"/>
    <property type="match status" value="1"/>
</dbReference>
<proteinExistence type="inferred from homology"/>
<sequence>MTESLDSNQIASSELGTKNLISTQAPTSATKNESLEPMEKVRLIFEPMESLIPFEPIELLDPLEPREKLEPMENVNLRCVEQLEPLEPKELLNPFWDSRYELEFSNFREFGDEGEIWFGTSAENRILKYFSDSKIPKSSKILDLGCGNGSVLRKLRAKKFTNLKGVDYCEAAVKLSIGLSEEEEKEAEELAKIIYEQLDITKPEQSFFEDELYDIILDKGTWDAMSLSDERDSRLSSYLKFLNRAMKPNSKFVIFSCNFTIDELKRQFACADQLIEFVAEVPAAHTFSFGGKQGVTSTGAVFQKKMS</sequence>
<comment type="caution">
    <text evidence="7">The sequence shown here is derived from an EMBL/GenBank/DDBJ whole genome shotgun (WGS) entry which is preliminary data.</text>
</comment>
<feature type="domain" description="Methyltransferase" evidence="6">
    <location>
        <begin position="137"/>
        <end position="267"/>
    </location>
</feature>
<dbReference type="InterPro" id="IPR026635">
    <property type="entry name" value="Efm4/METTL10"/>
</dbReference>
<reference evidence="7" key="1">
    <citation type="submission" date="2022-11" db="EMBL/GenBank/DDBJ databases">
        <authorList>
            <person name="Kikuchi T."/>
        </authorList>
    </citation>
    <scope>NUCLEOTIDE SEQUENCE</scope>
    <source>
        <strain evidence="7">PS1010</strain>
    </source>
</reference>
<evidence type="ECO:0000256" key="5">
    <source>
        <dbReference type="HAMAP-Rule" id="MF_03188"/>
    </source>
</evidence>
<name>A0A9P1IS26_9PELO</name>
<evidence type="ECO:0000256" key="3">
    <source>
        <dbReference type="ARBA" id="ARBA00022679"/>
    </source>
</evidence>
<accession>A0A9P1IS26</accession>
<dbReference type="EC" id="2.1.1.-" evidence="5"/>
<dbReference type="PANTHER" id="PTHR12843:SF5">
    <property type="entry name" value="EEF1A LYSINE METHYLTRANSFERASE 2"/>
    <property type="match status" value="1"/>
</dbReference>
<organism evidence="7 8">
    <name type="scientific">Caenorhabditis angaria</name>
    <dbReference type="NCBI Taxonomy" id="860376"/>
    <lineage>
        <taxon>Eukaryota</taxon>
        <taxon>Metazoa</taxon>
        <taxon>Ecdysozoa</taxon>
        <taxon>Nematoda</taxon>
        <taxon>Chromadorea</taxon>
        <taxon>Rhabditida</taxon>
        <taxon>Rhabditina</taxon>
        <taxon>Rhabditomorpha</taxon>
        <taxon>Rhabditoidea</taxon>
        <taxon>Rhabditidae</taxon>
        <taxon>Peloderinae</taxon>
        <taxon>Caenorhabditis</taxon>
    </lineage>
</organism>
<comment type="function">
    <text evidence="5">S-adenosyl-L-methionine-dependent protein-lysine N-methyltransferase that methylates elongation factor 1-alpha.</text>
</comment>
<keyword evidence="3 5" id="KW-0808">Transferase</keyword>
<evidence type="ECO:0000259" key="6">
    <source>
        <dbReference type="Pfam" id="PF13847"/>
    </source>
</evidence>
<dbReference type="AlphaFoldDB" id="A0A9P1IS26"/>
<gene>
    <name evidence="7" type="ORF">CAMP_LOCUS12338</name>
</gene>
<keyword evidence="2 5" id="KW-0489">Methyltransferase</keyword>
<dbReference type="InterPro" id="IPR025714">
    <property type="entry name" value="Methyltranfer_dom"/>
</dbReference>
<dbReference type="EMBL" id="CANHGI010000004">
    <property type="protein sequence ID" value="CAI5449701.1"/>
    <property type="molecule type" value="Genomic_DNA"/>
</dbReference>
<dbReference type="CDD" id="cd02440">
    <property type="entry name" value="AdoMet_MTases"/>
    <property type="match status" value="1"/>
</dbReference>
<dbReference type="GO" id="GO:0016279">
    <property type="term" value="F:protein-lysine N-methyltransferase activity"/>
    <property type="evidence" value="ECO:0007669"/>
    <property type="project" value="UniProtKB-UniRule"/>
</dbReference>
<evidence type="ECO:0000256" key="2">
    <source>
        <dbReference type="ARBA" id="ARBA00022603"/>
    </source>
</evidence>
<evidence type="ECO:0000256" key="1">
    <source>
        <dbReference type="ARBA" id="ARBA00022490"/>
    </source>
</evidence>
<protein>
    <recommendedName>
        <fullName evidence="5">Protein-lysine N-methyltransferase CAMP_LOCUS12338</fullName>
        <ecNumber evidence="5">2.1.1.-</ecNumber>
    </recommendedName>
</protein>
<dbReference type="Proteomes" id="UP001152747">
    <property type="component" value="Unassembled WGS sequence"/>
</dbReference>